<dbReference type="InterPro" id="IPR036691">
    <property type="entry name" value="Endo/exonu/phosph_ase_sf"/>
</dbReference>
<feature type="domain" description="Endonuclease/exonuclease/phosphatase" evidence="2">
    <location>
        <begin position="19"/>
        <end position="98"/>
    </location>
</feature>
<sequence length="719" mass="81784">MITHKSDIEVCSVQIYGRNTLIVGDFNLKHICWNPAGDFRYDGEADDLLTFLNDNNLNFLNDGQITRVSEKQNESDSAIDLSLISSHLHSSSEFYKCSKKCQDYSILCETCSSWSHFKCQQIDRNERDQWRKSIKLPYICIVCRSNDDDKGFDFLTGLQRLRQAANKGIQSLGDAVEREKRFVIQLPCESSLHSQFNGHEQGITANTLFPRYHYTEKVALKSTPDGDCFFNSISTLLSGDESRSIEMRYRCVLELVSNKSAIQLHPQYKKLHLISCDIDEECISCTKQGNSSSMTRFIAMSRVLNLQIDVIYPAVSGSKNYYFQVLNTTLRLPFADTHKGRLTLMWSSLRLPEVPAKWEANHIGPLVSNVQRGHIIDIPEASLTFQQTPKTPKTQKITFAAKNKYHVLSDEDEYVESDPTPSAASKEVTKNKRKRTLFTTQGNTDASTKMHCSKKGKAHVSELEPSPCARLEIHDQCDNSVDSDLSYVSEQDPVPCTLTSPSELNEHGPMAEPPTYQEVEDGTVLLNDMTNKSYSSNTESNTFQPGPLKKFLELDKVIEIFKGPYVVLNEIPIGRKDGMYYIVNNEENNERRSNGLSSEHWDDCGAWKNATSPYTYFLDRTGKRDLIIKRGGEYCTANKIQGKRQFIPLEPQPSNSDIISVHRLYQTLKFSQSTNTQFRRRITWFEKAEHLMSEINNGIAVVEYIGIFPERHVHGGVKK</sequence>
<proteinExistence type="predicted"/>
<organism evidence="3 4">
    <name type="scientific">Mya arenaria</name>
    <name type="common">Soft-shell clam</name>
    <dbReference type="NCBI Taxonomy" id="6604"/>
    <lineage>
        <taxon>Eukaryota</taxon>
        <taxon>Metazoa</taxon>
        <taxon>Spiralia</taxon>
        <taxon>Lophotrochozoa</taxon>
        <taxon>Mollusca</taxon>
        <taxon>Bivalvia</taxon>
        <taxon>Autobranchia</taxon>
        <taxon>Heteroconchia</taxon>
        <taxon>Euheterodonta</taxon>
        <taxon>Imparidentia</taxon>
        <taxon>Neoheterodontei</taxon>
        <taxon>Myida</taxon>
        <taxon>Myoidea</taxon>
        <taxon>Myidae</taxon>
        <taxon>Mya</taxon>
    </lineage>
</organism>
<evidence type="ECO:0000259" key="2">
    <source>
        <dbReference type="Pfam" id="PF14529"/>
    </source>
</evidence>
<dbReference type="EMBL" id="CP111012">
    <property type="protein sequence ID" value="WAQ94063.1"/>
    <property type="molecule type" value="Genomic_DNA"/>
</dbReference>
<dbReference type="InterPro" id="IPR005135">
    <property type="entry name" value="Endo/exonuclease/phosphatase"/>
</dbReference>
<protein>
    <recommendedName>
        <fullName evidence="2">Endonuclease/exonuclease/phosphatase domain-containing protein</fullName>
    </recommendedName>
</protein>
<dbReference type="Proteomes" id="UP001164746">
    <property type="component" value="Chromosome 1"/>
</dbReference>
<evidence type="ECO:0000313" key="4">
    <source>
        <dbReference type="Proteomes" id="UP001164746"/>
    </source>
</evidence>
<dbReference type="InterPro" id="IPR011011">
    <property type="entry name" value="Znf_FYVE_PHD"/>
</dbReference>
<name>A0ABY7DDA1_MYAAR</name>
<keyword evidence="4" id="KW-1185">Reference proteome</keyword>
<evidence type="ECO:0000256" key="1">
    <source>
        <dbReference type="SAM" id="MobiDB-lite"/>
    </source>
</evidence>
<gene>
    <name evidence="3" type="ORF">MAR_006534</name>
</gene>
<dbReference type="Gene3D" id="3.60.10.10">
    <property type="entry name" value="Endonuclease/exonuclease/phosphatase"/>
    <property type="match status" value="1"/>
</dbReference>
<dbReference type="SUPFAM" id="SSF56219">
    <property type="entry name" value="DNase I-like"/>
    <property type="match status" value="1"/>
</dbReference>
<feature type="compositionally biased region" description="Polar residues" evidence="1">
    <location>
        <begin position="437"/>
        <end position="447"/>
    </location>
</feature>
<feature type="region of interest" description="Disordered" evidence="1">
    <location>
        <begin position="412"/>
        <end position="452"/>
    </location>
</feature>
<dbReference type="Gene3D" id="3.90.70.80">
    <property type="match status" value="1"/>
</dbReference>
<reference evidence="3" key="1">
    <citation type="submission" date="2022-11" db="EMBL/GenBank/DDBJ databases">
        <title>Centuries of genome instability and evolution in soft-shell clam transmissible cancer (bioRxiv).</title>
        <authorList>
            <person name="Hart S.F.M."/>
            <person name="Yonemitsu M.A."/>
            <person name="Giersch R.M."/>
            <person name="Beal B.F."/>
            <person name="Arriagada G."/>
            <person name="Davis B.W."/>
            <person name="Ostrander E.A."/>
            <person name="Goff S.P."/>
            <person name="Metzger M.J."/>
        </authorList>
    </citation>
    <scope>NUCLEOTIDE SEQUENCE</scope>
    <source>
        <strain evidence="3">MELC-2E11</strain>
        <tissue evidence="3">Siphon/mantle</tissue>
    </source>
</reference>
<accession>A0ABY7DDA1</accession>
<evidence type="ECO:0000313" key="3">
    <source>
        <dbReference type="EMBL" id="WAQ94063.1"/>
    </source>
</evidence>
<dbReference type="SUPFAM" id="SSF57903">
    <property type="entry name" value="FYVE/PHD zinc finger"/>
    <property type="match status" value="1"/>
</dbReference>
<dbReference type="Pfam" id="PF14529">
    <property type="entry name" value="Exo_endo_phos_2"/>
    <property type="match status" value="1"/>
</dbReference>